<keyword evidence="4 6" id="KW-1133">Transmembrane helix</keyword>
<dbReference type="GO" id="GO:0015137">
    <property type="term" value="F:citrate transmembrane transporter activity"/>
    <property type="evidence" value="ECO:0007669"/>
    <property type="project" value="InterPro"/>
</dbReference>
<evidence type="ECO:0000313" key="9">
    <source>
        <dbReference type="Proteomes" id="UP000004633"/>
    </source>
</evidence>
<proteinExistence type="predicted"/>
<evidence type="ECO:0000313" key="8">
    <source>
        <dbReference type="EMBL" id="EFW29954.1"/>
    </source>
</evidence>
<evidence type="ECO:0000256" key="5">
    <source>
        <dbReference type="ARBA" id="ARBA00023136"/>
    </source>
</evidence>
<evidence type="ECO:0000256" key="3">
    <source>
        <dbReference type="ARBA" id="ARBA00022692"/>
    </source>
</evidence>
<dbReference type="EMBL" id="AECV01000014">
    <property type="protein sequence ID" value="EFW29954.1"/>
    <property type="molecule type" value="Genomic_DNA"/>
</dbReference>
<keyword evidence="3 6" id="KW-0812">Transmembrane</keyword>
<feature type="transmembrane region" description="Helical" evidence="6">
    <location>
        <begin position="66"/>
        <end position="85"/>
    </location>
</feature>
<keyword evidence="9" id="KW-1185">Reference proteome</keyword>
<dbReference type="NCBIfam" id="TIGR00784">
    <property type="entry name" value="citMHS"/>
    <property type="match status" value="1"/>
</dbReference>
<feature type="transmembrane region" description="Helical" evidence="6">
    <location>
        <begin position="430"/>
        <end position="449"/>
    </location>
</feature>
<evidence type="ECO:0000259" key="7">
    <source>
        <dbReference type="Pfam" id="PF03600"/>
    </source>
</evidence>
<protein>
    <submittedName>
        <fullName evidence="8">Citrate transporter</fullName>
    </submittedName>
</protein>
<dbReference type="PANTHER" id="PTHR30354">
    <property type="entry name" value="GNT FAMILY GLUCONATE TRANSPORTER"/>
    <property type="match status" value="1"/>
</dbReference>
<reference evidence="8 9" key="1">
    <citation type="submission" date="2010-08" db="EMBL/GenBank/DDBJ databases">
        <authorList>
            <person name="Weinstock G."/>
            <person name="Sodergren E."/>
            <person name="Clifton S."/>
            <person name="Fulton L."/>
            <person name="Fulton B."/>
            <person name="Courtney L."/>
            <person name="Fronick C."/>
            <person name="Harrison M."/>
            <person name="Strong C."/>
            <person name="Farmer C."/>
            <person name="Delahaunty K."/>
            <person name="Markovic C."/>
            <person name="Hall O."/>
            <person name="Minx P."/>
            <person name="Tomlinson C."/>
            <person name="Mitreva M."/>
            <person name="Hou S."/>
            <person name="Chen J."/>
            <person name="Wollam A."/>
            <person name="Pepin K.H."/>
            <person name="Johnson M."/>
            <person name="Bhonagiri V."/>
            <person name="Zhang X."/>
            <person name="Suruliraj S."/>
            <person name="Warren W."/>
            <person name="Chinwalla A."/>
            <person name="Mardis E.R."/>
            <person name="Wilson R.K."/>
        </authorList>
    </citation>
    <scope>NUCLEOTIDE SEQUENCE [LARGE SCALE GENOMIC DNA]</scope>
    <source>
        <strain evidence="8 9">F0399</strain>
    </source>
</reference>
<dbReference type="Pfam" id="PF03600">
    <property type="entry name" value="CitMHS"/>
    <property type="match status" value="1"/>
</dbReference>
<comment type="caution">
    <text evidence="8">The sequence shown here is derived from an EMBL/GenBank/DDBJ whole genome shotgun (WGS) entry which is preliminary data.</text>
</comment>
<feature type="transmembrane region" description="Helical" evidence="6">
    <location>
        <begin position="305"/>
        <end position="322"/>
    </location>
</feature>
<feature type="transmembrane region" description="Helical" evidence="6">
    <location>
        <begin position="36"/>
        <end position="54"/>
    </location>
</feature>
<dbReference type="Proteomes" id="UP000004633">
    <property type="component" value="Unassembled WGS sequence"/>
</dbReference>
<evidence type="ECO:0000256" key="4">
    <source>
        <dbReference type="ARBA" id="ARBA00022989"/>
    </source>
</evidence>
<sequence>MKYIKGGTFMLLAITGFVMIFLIIYCLLQTKAHPTPVFVIVPIVCAIVCGFDFAQIAEFVKSGVTTTMPVAVLFIFSIVYFSIMSEVGLFDPLVDFLVKHAGSNVVLVTVATACIATIAHLDGALAATLLVTIPAMLPIYKRLHIRPVVLCVIIGAAMSIMNLLPWGGPVARVGVILDTDVNALWHTLIPLQIVGIGMVLVFAAFMGILEKRRGAGAVPTGKAAQLDEDASSAKQVTAEEAAALKRPKLFWFNLLLTVGVIALLCFTKIQLYAAFMIGLSIALIVNFPDPKMQGARIRAHAGEALGVPMILLASGVFLGVLTGSKMLEAMAETLVMIIPGFLGPYFHIVMGIFAVPIGMMLGTSPYFFGLLPLAIGVGEQYGISPENMSHAMLIGKNFAVLVTPHAATTFLCCGLAGISIKDLLRFCMPWLWLLSIISLFFAILLGIVVV</sequence>
<keyword evidence="2" id="KW-0813">Transport</keyword>
<dbReference type="InterPro" id="IPR014738">
    <property type="entry name" value="Citrate_transporter"/>
</dbReference>
<comment type="subcellular location">
    <subcellularLocation>
        <location evidence="1">Membrane</location>
        <topology evidence="1">Multi-pass membrane protein</topology>
    </subcellularLocation>
</comment>
<evidence type="ECO:0000256" key="1">
    <source>
        <dbReference type="ARBA" id="ARBA00004141"/>
    </source>
</evidence>
<dbReference type="InterPro" id="IPR004680">
    <property type="entry name" value="Cit_transptr-like_dom"/>
</dbReference>
<feature type="transmembrane region" description="Helical" evidence="6">
    <location>
        <begin position="398"/>
        <end position="418"/>
    </location>
</feature>
<feature type="transmembrane region" description="Helical" evidence="6">
    <location>
        <begin position="143"/>
        <end position="164"/>
    </location>
</feature>
<dbReference type="InterPro" id="IPR003474">
    <property type="entry name" value="Glcn_transporter"/>
</dbReference>
<dbReference type="GO" id="GO:0015128">
    <property type="term" value="F:gluconate transmembrane transporter activity"/>
    <property type="evidence" value="ECO:0007669"/>
    <property type="project" value="InterPro"/>
</dbReference>
<evidence type="ECO:0000256" key="2">
    <source>
        <dbReference type="ARBA" id="ARBA00022448"/>
    </source>
</evidence>
<keyword evidence="5 6" id="KW-0472">Membrane</keyword>
<feature type="transmembrane region" description="Helical" evidence="6">
    <location>
        <begin position="184"/>
        <end position="209"/>
    </location>
</feature>
<name>E7N1I3_9FIRM</name>
<dbReference type="AlphaFoldDB" id="E7N1I3"/>
<dbReference type="GO" id="GO:0005886">
    <property type="term" value="C:plasma membrane"/>
    <property type="evidence" value="ECO:0007669"/>
    <property type="project" value="TreeGrafter"/>
</dbReference>
<dbReference type="PANTHER" id="PTHR30354:SF26">
    <property type="entry name" value="TRANSPORTER, PUTATIVE-RELATED"/>
    <property type="match status" value="1"/>
</dbReference>
<feature type="transmembrane region" description="Helical" evidence="6">
    <location>
        <begin position="9"/>
        <end position="30"/>
    </location>
</feature>
<feature type="transmembrane region" description="Helical" evidence="6">
    <location>
        <begin position="105"/>
        <end position="131"/>
    </location>
</feature>
<gene>
    <name evidence="8" type="ORF">HMPREF9555_00836</name>
</gene>
<feature type="transmembrane region" description="Helical" evidence="6">
    <location>
        <begin position="254"/>
        <end position="285"/>
    </location>
</feature>
<evidence type="ECO:0000256" key="6">
    <source>
        <dbReference type="SAM" id="Phobius"/>
    </source>
</evidence>
<accession>E7N1I3</accession>
<organism evidence="8 9">
    <name type="scientific">Selenomonas artemidis F0399</name>
    <dbReference type="NCBI Taxonomy" id="749551"/>
    <lineage>
        <taxon>Bacteria</taxon>
        <taxon>Bacillati</taxon>
        <taxon>Bacillota</taxon>
        <taxon>Negativicutes</taxon>
        <taxon>Selenomonadales</taxon>
        <taxon>Selenomonadaceae</taxon>
        <taxon>Selenomonas</taxon>
    </lineage>
</organism>
<feature type="domain" description="Citrate transporter-like" evidence="7">
    <location>
        <begin position="33"/>
        <end position="395"/>
    </location>
</feature>
<dbReference type="HOGENOM" id="CLU_044454_0_0_9"/>
<feature type="transmembrane region" description="Helical" evidence="6">
    <location>
        <begin position="334"/>
        <end position="361"/>
    </location>
</feature>
<dbReference type="STRING" id="749551.HMPREF9555_00836"/>